<dbReference type="PROSITE" id="PS50801">
    <property type="entry name" value="STAS"/>
    <property type="match status" value="1"/>
</dbReference>
<evidence type="ECO:0000313" key="5">
    <source>
        <dbReference type="Proteomes" id="UP000741013"/>
    </source>
</evidence>
<dbReference type="Pfam" id="PF01740">
    <property type="entry name" value="STAS"/>
    <property type="match status" value="1"/>
</dbReference>
<dbReference type="PANTHER" id="PTHR33745">
    <property type="entry name" value="RSBT ANTAGONIST PROTEIN RSBS-RELATED"/>
    <property type="match status" value="1"/>
</dbReference>
<gene>
    <name evidence="4" type="ORF">JOM49_007286</name>
</gene>
<evidence type="ECO:0000259" key="3">
    <source>
        <dbReference type="PROSITE" id="PS50801"/>
    </source>
</evidence>
<sequence>MTQDAATVRNFLFAILAEGGPRLAGEWLSLQQRHADVTTGEDLRDEAETVLAALADGLRTDLSPEEVVSGHPPLRDALVGLSLRRARGGATPTATAMSTLALKEALLAAVMRQSADAQVHYDAAVLLNRLLDAAGVLTFSTYVQGREEIIRAQHDQMLELSTPVLRLWRHVVGVPLIGTLDTTRTQVVMNGLLEAIQAQEARVAIIDITGVPTVDTAVAQHLLQTADAVRLMGAECLLSGIRPPIAQTITRLGIDLSAITTRATLAGALADAIRLLEPPGSGPPRQAGARSHATG</sequence>
<dbReference type="PANTHER" id="PTHR33745:SF3">
    <property type="entry name" value="RSBT CO-ANTAGONIST PROTEIN RSBRC"/>
    <property type="match status" value="1"/>
</dbReference>
<dbReference type="InterPro" id="IPR036513">
    <property type="entry name" value="STAS_dom_sf"/>
</dbReference>
<evidence type="ECO:0000313" key="4">
    <source>
        <dbReference type="EMBL" id="MBP2185760.1"/>
    </source>
</evidence>
<dbReference type="Proteomes" id="UP000741013">
    <property type="component" value="Unassembled WGS sequence"/>
</dbReference>
<dbReference type="SUPFAM" id="SSF52091">
    <property type="entry name" value="SpoIIaa-like"/>
    <property type="match status" value="1"/>
</dbReference>
<dbReference type="Gene3D" id="3.30.750.24">
    <property type="entry name" value="STAS domain"/>
    <property type="match status" value="1"/>
</dbReference>
<reference evidence="4 5" key="1">
    <citation type="submission" date="2021-03" db="EMBL/GenBank/DDBJ databases">
        <title>Sequencing the genomes of 1000 actinobacteria strains.</title>
        <authorList>
            <person name="Klenk H.-P."/>
        </authorList>
    </citation>
    <scope>NUCLEOTIDE SEQUENCE [LARGE SCALE GENOMIC DNA]</scope>
    <source>
        <strain evidence="4 5">DSM 45510</strain>
    </source>
</reference>
<dbReference type="EMBL" id="JAGGMS010000001">
    <property type="protein sequence ID" value="MBP2185760.1"/>
    <property type="molecule type" value="Genomic_DNA"/>
</dbReference>
<dbReference type="Pfam" id="PF14361">
    <property type="entry name" value="RsbRD_N"/>
    <property type="match status" value="1"/>
</dbReference>
<accession>A0ABS4Q238</accession>
<feature type="domain" description="STAS" evidence="3">
    <location>
        <begin position="161"/>
        <end position="272"/>
    </location>
</feature>
<dbReference type="InterPro" id="IPR002645">
    <property type="entry name" value="STAS_dom"/>
</dbReference>
<feature type="region of interest" description="Disordered" evidence="2">
    <location>
        <begin position="276"/>
        <end position="295"/>
    </location>
</feature>
<organism evidence="4 5">
    <name type="scientific">Amycolatopsis magusensis</name>
    <dbReference type="NCBI Taxonomy" id="882444"/>
    <lineage>
        <taxon>Bacteria</taxon>
        <taxon>Bacillati</taxon>
        <taxon>Actinomycetota</taxon>
        <taxon>Actinomycetes</taxon>
        <taxon>Pseudonocardiales</taxon>
        <taxon>Pseudonocardiaceae</taxon>
        <taxon>Amycolatopsis</taxon>
    </lineage>
</organism>
<comment type="caution">
    <text evidence="4">The sequence shown here is derived from an EMBL/GenBank/DDBJ whole genome shotgun (WGS) entry which is preliminary data.</text>
</comment>
<evidence type="ECO:0000256" key="1">
    <source>
        <dbReference type="ARBA" id="ARBA00022553"/>
    </source>
</evidence>
<name>A0ABS4Q238_9PSEU</name>
<keyword evidence="5" id="KW-1185">Reference proteome</keyword>
<proteinExistence type="predicted"/>
<dbReference type="InterPro" id="IPR051932">
    <property type="entry name" value="Bact_StressResp_Reg"/>
</dbReference>
<keyword evidence="1" id="KW-0597">Phosphoprotein</keyword>
<evidence type="ECO:0000256" key="2">
    <source>
        <dbReference type="SAM" id="MobiDB-lite"/>
    </source>
</evidence>
<protein>
    <submittedName>
        <fullName evidence="4">RsbT co-antagonist protein RsbR</fullName>
    </submittedName>
</protein>
<dbReference type="InterPro" id="IPR025751">
    <property type="entry name" value="RsbRD_N_dom"/>
</dbReference>
<dbReference type="CDD" id="cd07041">
    <property type="entry name" value="STAS_RsbR_RsbS_like"/>
    <property type="match status" value="1"/>
</dbReference>